<dbReference type="Proteomes" id="UP000663852">
    <property type="component" value="Unassembled WGS sequence"/>
</dbReference>
<dbReference type="PROSITE" id="PS50181">
    <property type="entry name" value="FBOX"/>
    <property type="match status" value="1"/>
</dbReference>
<reference evidence="2" key="1">
    <citation type="submission" date="2021-02" db="EMBL/GenBank/DDBJ databases">
        <authorList>
            <person name="Nowell W R."/>
        </authorList>
    </citation>
    <scope>NUCLEOTIDE SEQUENCE</scope>
</reference>
<name>A0A814H761_ADIRI</name>
<evidence type="ECO:0000259" key="1">
    <source>
        <dbReference type="PROSITE" id="PS50181"/>
    </source>
</evidence>
<dbReference type="AlphaFoldDB" id="A0A814H761"/>
<gene>
    <name evidence="2" type="ORF">EDS130_LOCUS15173</name>
</gene>
<organism evidence="2 3">
    <name type="scientific">Adineta ricciae</name>
    <name type="common">Rotifer</name>
    <dbReference type="NCBI Taxonomy" id="249248"/>
    <lineage>
        <taxon>Eukaryota</taxon>
        <taxon>Metazoa</taxon>
        <taxon>Spiralia</taxon>
        <taxon>Gnathifera</taxon>
        <taxon>Rotifera</taxon>
        <taxon>Eurotatoria</taxon>
        <taxon>Bdelloidea</taxon>
        <taxon>Adinetida</taxon>
        <taxon>Adinetidae</taxon>
        <taxon>Adineta</taxon>
    </lineage>
</organism>
<feature type="domain" description="F-box" evidence="1">
    <location>
        <begin position="2"/>
        <end position="49"/>
    </location>
</feature>
<dbReference type="InterPro" id="IPR032675">
    <property type="entry name" value="LRR_dom_sf"/>
</dbReference>
<sequence>MRLTVLDLPNEILCVIFHKLDIINVFYSFMSINERLDRLALDPFYIRKLIVTTKSFSDNMCLTKDEIVDKLCGDIIPQIHDQVNKLFVEQHLLQRVLHAGSYPRLNSLSLIDFQPRTLLKILTDDALFRNLLSEQIVSLQLDLVGEEITPGPDILLAIFVLIVSLCKHLSKLSFRRNRVGLLEYIFHFSSIDWESSTLTSLKINVETFDDCLHLLDGRLNNLSRLTIFVVHIKCSRVNQTTFSINTSIIKSRKRLLSSREDMKLSFIRKEYGPVGLYIETPKLKWRTIIFHHLSYPDVFQSRCHIYSLPYHFYDFYFLNNAFPDGLFNNVRNLSMTENRPFVANLFKIISESFPLLVALDIFNLKSSELQQDPTICISFPYLEFLGVANAHLDYIRQFLIDKLCNLPRLTNLYIRYEPLALVTINFTSDSTRLTSPSLRCANDQKNQSNHQADDIYELLGQSINQLVKYFDEPEKKRGLVNHTNLMQ</sequence>
<protein>
    <recommendedName>
        <fullName evidence="1">F-box domain-containing protein</fullName>
    </recommendedName>
</protein>
<dbReference type="InterPro" id="IPR001810">
    <property type="entry name" value="F-box_dom"/>
</dbReference>
<comment type="caution">
    <text evidence="2">The sequence shown here is derived from an EMBL/GenBank/DDBJ whole genome shotgun (WGS) entry which is preliminary data.</text>
</comment>
<evidence type="ECO:0000313" key="2">
    <source>
        <dbReference type="EMBL" id="CAF1006728.1"/>
    </source>
</evidence>
<dbReference type="OrthoDB" id="6019893at2759"/>
<accession>A0A814H761</accession>
<dbReference type="EMBL" id="CAJNOJ010000063">
    <property type="protein sequence ID" value="CAF1006728.1"/>
    <property type="molecule type" value="Genomic_DNA"/>
</dbReference>
<evidence type="ECO:0000313" key="3">
    <source>
        <dbReference type="Proteomes" id="UP000663852"/>
    </source>
</evidence>
<proteinExistence type="predicted"/>
<dbReference type="Gene3D" id="3.80.10.10">
    <property type="entry name" value="Ribonuclease Inhibitor"/>
    <property type="match status" value="1"/>
</dbReference>